<proteinExistence type="predicted"/>
<evidence type="ECO:0000313" key="1">
    <source>
        <dbReference type="EnsemblMetazoa" id="Aqu2.1.23016_001"/>
    </source>
</evidence>
<organism evidence="1">
    <name type="scientific">Amphimedon queenslandica</name>
    <name type="common">Sponge</name>
    <dbReference type="NCBI Taxonomy" id="400682"/>
    <lineage>
        <taxon>Eukaryota</taxon>
        <taxon>Metazoa</taxon>
        <taxon>Porifera</taxon>
        <taxon>Demospongiae</taxon>
        <taxon>Heteroscleromorpha</taxon>
        <taxon>Haplosclerida</taxon>
        <taxon>Niphatidae</taxon>
        <taxon>Amphimedon</taxon>
    </lineage>
</organism>
<dbReference type="EnsemblMetazoa" id="Aqu2.1.23016_001">
    <property type="protein sequence ID" value="Aqu2.1.23016_001"/>
    <property type="gene ID" value="Aqu2.1.23016"/>
</dbReference>
<dbReference type="InParanoid" id="A0A1X7U6D3"/>
<accession>A0A1X7U6D3</accession>
<sequence>VTCFLKSGIALNKLDHFRELLEENRFSMSSSHHLWWSKWEVIKQIHDANGDVQSFFNSADLPPATKVKLQQIYSDTLKQIQLQIELAVTVDAGEPFVGATYYLEGDGP</sequence>
<protein>
    <submittedName>
        <fullName evidence="1">Uncharacterized protein</fullName>
    </submittedName>
</protein>
<dbReference type="AlphaFoldDB" id="A0A1X7U6D3"/>
<reference evidence="1" key="1">
    <citation type="submission" date="2017-05" db="UniProtKB">
        <authorList>
            <consortium name="EnsemblMetazoa"/>
        </authorList>
    </citation>
    <scope>IDENTIFICATION</scope>
</reference>
<dbReference type="STRING" id="400682.A0A1X7U6D3"/>
<name>A0A1X7U6D3_AMPQE</name>